<dbReference type="AlphaFoldDB" id="A0AAD5Q467"/>
<evidence type="ECO:0000256" key="3">
    <source>
        <dbReference type="ARBA" id="ARBA00022741"/>
    </source>
</evidence>
<proteinExistence type="predicted"/>
<dbReference type="EMBL" id="JAKCXM010000561">
    <property type="protein sequence ID" value="KAJ0392865.1"/>
    <property type="molecule type" value="Genomic_DNA"/>
</dbReference>
<evidence type="ECO:0000256" key="1">
    <source>
        <dbReference type="ARBA" id="ARBA00022527"/>
    </source>
</evidence>
<keyword evidence="5" id="KW-0067">ATP-binding</keyword>
<dbReference type="PROSITE" id="PS50011">
    <property type="entry name" value="PROTEIN_KINASE_DOM"/>
    <property type="match status" value="1"/>
</dbReference>
<keyword evidence="2" id="KW-0808">Transferase</keyword>
<dbReference type="InterPro" id="IPR011009">
    <property type="entry name" value="Kinase-like_dom_sf"/>
</dbReference>
<evidence type="ECO:0000256" key="5">
    <source>
        <dbReference type="ARBA" id="ARBA00022840"/>
    </source>
</evidence>
<dbReference type="GO" id="GO:0004674">
    <property type="term" value="F:protein serine/threonine kinase activity"/>
    <property type="evidence" value="ECO:0007669"/>
    <property type="project" value="UniProtKB-KW"/>
</dbReference>
<dbReference type="GO" id="GO:0005634">
    <property type="term" value="C:nucleus"/>
    <property type="evidence" value="ECO:0007669"/>
    <property type="project" value="TreeGrafter"/>
</dbReference>
<keyword evidence="1" id="KW-0723">Serine/threonine-protein kinase</keyword>
<dbReference type="Proteomes" id="UP001209570">
    <property type="component" value="Unassembled WGS sequence"/>
</dbReference>
<evidence type="ECO:0000313" key="8">
    <source>
        <dbReference type="Proteomes" id="UP001209570"/>
    </source>
</evidence>
<dbReference type="InterPro" id="IPR000719">
    <property type="entry name" value="Prot_kinase_dom"/>
</dbReference>
<dbReference type="Pfam" id="PF00069">
    <property type="entry name" value="Pkinase"/>
    <property type="match status" value="1"/>
</dbReference>
<keyword evidence="4" id="KW-0418">Kinase</keyword>
<dbReference type="GO" id="GO:0005524">
    <property type="term" value="F:ATP binding"/>
    <property type="evidence" value="ECO:0007669"/>
    <property type="project" value="UniProtKB-KW"/>
</dbReference>
<reference evidence="7" key="1">
    <citation type="submission" date="2021-12" db="EMBL/GenBank/DDBJ databases">
        <title>Prjna785345.</title>
        <authorList>
            <person name="Rujirawat T."/>
            <person name="Krajaejun T."/>
        </authorList>
    </citation>
    <scope>NUCLEOTIDE SEQUENCE</scope>
    <source>
        <strain evidence="7">Pi057C3</strain>
    </source>
</reference>
<evidence type="ECO:0000259" key="6">
    <source>
        <dbReference type="PROSITE" id="PS50011"/>
    </source>
</evidence>
<evidence type="ECO:0000313" key="7">
    <source>
        <dbReference type="EMBL" id="KAJ0392865.1"/>
    </source>
</evidence>
<protein>
    <recommendedName>
        <fullName evidence="6">Protein kinase domain-containing protein</fullName>
    </recommendedName>
</protein>
<evidence type="ECO:0000256" key="4">
    <source>
        <dbReference type="ARBA" id="ARBA00022777"/>
    </source>
</evidence>
<dbReference type="PANTHER" id="PTHR24345">
    <property type="entry name" value="SERINE/THREONINE-PROTEIN KINASE PLK"/>
    <property type="match status" value="1"/>
</dbReference>
<dbReference type="SUPFAM" id="SSF56112">
    <property type="entry name" value="Protein kinase-like (PK-like)"/>
    <property type="match status" value="1"/>
</dbReference>
<evidence type="ECO:0000256" key="2">
    <source>
        <dbReference type="ARBA" id="ARBA00022679"/>
    </source>
</evidence>
<sequence>MSLAVSPHAPASPSAAKRAAKDDELLARYAVLRRLRKTMYGETLLCRDRQRAPSAPLVVLKRIGLAALRENAVGGHENPLQERHMIELLHRVGGHAHIVSYERGDAPAMFVARQSIYVAMEFCDGGDLFDLVQAQPDGRLRERHALRLVRDIAAGVAFLHRHDVAHRDLSLENVLLRGDRALLCDFGLSCDARRRRTDAVGKPYYMAPEMFLPDGASYDARRADIWSLGVVLFVLLTGSPLVADEQWRHKTLRVVARFGVGKVLELWQMTAVCSEPTLALLSAMLQVDPSRRPSADEILAHAAFRDEQP</sequence>
<comment type="caution">
    <text evidence="7">The sequence shown here is derived from an EMBL/GenBank/DDBJ whole genome shotgun (WGS) entry which is preliminary data.</text>
</comment>
<accession>A0AAD5Q467</accession>
<dbReference type="FunFam" id="1.10.510.10:FF:000753">
    <property type="entry name" value="CAMK/CAMKL protein kinase"/>
    <property type="match status" value="1"/>
</dbReference>
<name>A0AAD5Q467_PYTIN</name>
<keyword evidence="8" id="KW-1185">Reference proteome</keyword>
<dbReference type="PANTHER" id="PTHR24345:SF91">
    <property type="entry name" value="SERINE_THREONINE-PROTEIN KINASE PLK4"/>
    <property type="match status" value="1"/>
</dbReference>
<dbReference type="Gene3D" id="1.10.510.10">
    <property type="entry name" value="Transferase(Phosphotransferase) domain 1"/>
    <property type="match status" value="1"/>
</dbReference>
<gene>
    <name evidence="7" type="ORF">P43SY_001502</name>
</gene>
<keyword evidence="3" id="KW-0547">Nucleotide-binding</keyword>
<organism evidence="7 8">
    <name type="scientific">Pythium insidiosum</name>
    <name type="common">Pythiosis disease agent</name>
    <dbReference type="NCBI Taxonomy" id="114742"/>
    <lineage>
        <taxon>Eukaryota</taxon>
        <taxon>Sar</taxon>
        <taxon>Stramenopiles</taxon>
        <taxon>Oomycota</taxon>
        <taxon>Peronosporomycetes</taxon>
        <taxon>Pythiales</taxon>
        <taxon>Pythiaceae</taxon>
        <taxon>Pythium</taxon>
    </lineage>
</organism>
<feature type="domain" description="Protein kinase" evidence="6">
    <location>
        <begin position="29"/>
        <end position="304"/>
    </location>
</feature>